<dbReference type="InterPro" id="IPR036065">
    <property type="entry name" value="BolA-like_sf"/>
</dbReference>
<dbReference type="EMBL" id="JOPJ01000006">
    <property type="protein sequence ID" value="OUJ13394.1"/>
    <property type="molecule type" value="Genomic_DNA"/>
</dbReference>
<evidence type="ECO:0000313" key="2">
    <source>
        <dbReference type="EMBL" id="OUJ13394.1"/>
    </source>
</evidence>
<comment type="caution">
    <text evidence="2">The sequence shown here is derived from an EMBL/GenBank/DDBJ whole genome shotgun (WGS) entry which is preliminary data.</text>
</comment>
<dbReference type="AlphaFoldDB" id="A0A252BWQ9"/>
<organism evidence="2 3">
    <name type="scientific">Acetobacter okinawensis</name>
    <dbReference type="NCBI Taxonomy" id="1076594"/>
    <lineage>
        <taxon>Bacteria</taxon>
        <taxon>Pseudomonadati</taxon>
        <taxon>Pseudomonadota</taxon>
        <taxon>Alphaproteobacteria</taxon>
        <taxon>Acetobacterales</taxon>
        <taxon>Acetobacteraceae</taxon>
        <taxon>Acetobacter</taxon>
    </lineage>
</organism>
<sequence length="112" mass="12231">MSSLSQSASAPVSAAPRAQRVRKVLETALFPTRLDIQDESARHAHHVEQTRGPNAGATETHFRLYIVSPVFEGMNRVARSRKVHDLLAVELADGLHALALTLRTPAEEEAVV</sequence>
<dbReference type="PIRSF" id="PIRSF003113">
    <property type="entry name" value="BolA"/>
    <property type="match status" value="1"/>
</dbReference>
<dbReference type="STRING" id="1236501.GCA_000613865_03365"/>
<protein>
    <submittedName>
        <fullName evidence="2">BolA family transcriptional regulator</fullName>
    </submittedName>
</protein>
<dbReference type="PANTHER" id="PTHR46230">
    <property type="match status" value="1"/>
</dbReference>
<dbReference type="OrthoDB" id="9811118at2"/>
<proteinExistence type="inferred from homology"/>
<dbReference type="SUPFAM" id="SSF82657">
    <property type="entry name" value="BolA-like"/>
    <property type="match status" value="1"/>
</dbReference>
<evidence type="ECO:0000313" key="3">
    <source>
        <dbReference type="Proteomes" id="UP000194931"/>
    </source>
</evidence>
<accession>A0A252BWQ9</accession>
<dbReference type="Proteomes" id="UP000194931">
    <property type="component" value="Unassembled WGS sequence"/>
</dbReference>
<reference evidence="3" key="1">
    <citation type="submission" date="2014-06" db="EMBL/GenBank/DDBJ databases">
        <authorList>
            <person name="Winans N.J."/>
            <person name="Newell P.D."/>
            <person name="Douglas A.E."/>
        </authorList>
    </citation>
    <scope>NUCLEOTIDE SEQUENCE [LARGE SCALE GENOMIC DNA]</scope>
</reference>
<dbReference type="PANTHER" id="PTHR46230:SF7">
    <property type="entry name" value="BOLA-LIKE PROTEIN 1"/>
    <property type="match status" value="1"/>
</dbReference>
<dbReference type="InterPro" id="IPR002634">
    <property type="entry name" value="BolA"/>
</dbReference>
<dbReference type="GO" id="GO:0016226">
    <property type="term" value="P:iron-sulfur cluster assembly"/>
    <property type="evidence" value="ECO:0007669"/>
    <property type="project" value="TreeGrafter"/>
</dbReference>
<dbReference type="eggNOG" id="COG0271">
    <property type="taxonomic scope" value="Bacteria"/>
</dbReference>
<gene>
    <name evidence="2" type="ORF">HK26_10805</name>
</gene>
<dbReference type="RefSeq" id="WP_086638593.1">
    <property type="nucleotide sequence ID" value="NZ_JOPJ01000006.1"/>
</dbReference>
<evidence type="ECO:0000256" key="1">
    <source>
        <dbReference type="RuleBase" id="RU003860"/>
    </source>
</evidence>
<dbReference type="Gene3D" id="3.30.300.90">
    <property type="entry name" value="BolA-like"/>
    <property type="match status" value="1"/>
</dbReference>
<comment type="similarity">
    <text evidence="1">Belongs to the BolA/IbaG family.</text>
</comment>
<dbReference type="Pfam" id="PF01722">
    <property type="entry name" value="BolA"/>
    <property type="match status" value="1"/>
</dbReference>
<keyword evidence="3" id="KW-1185">Reference proteome</keyword>
<name>A0A252BWQ9_9PROT</name>